<proteinExistence type="inferred from homology"/>
<evidence type="ECO:0000256" key="20">
    <source>
        <dbReference type="ARBA" id="ARBA00082614"/>
    </source>
</evidence>
<dbReference type="SUPFAM" id="SSF53448">
    <property type="entry name" value="Nucleotide-diphospho-sugar transferases"/>
    <property type="match status" value="1"/>
</dbReference>
<name>U5DDW2_9CHRO</name>
<evidence type="ECO:0000256" key="17">
    <source>
        <dbReference type="ARBA" id="ARBA00053724"/>
    </source>
</evidence>
<keyword evidence="13" id="KW-0460">Magnesium</keyword>
<evidence type="ECO:0000256" key="2">
    <source>
        <dbReference type="ARBA" id="ARBA00001936"/>
    </source>
</evidence>
<keyword evidence="11 22" id="KW-0812">Transmembrane</keyword>
<evidence type="ECO:0000256" key="4">
    <source>
        <dbReference type="ARBA" id="ARBA00004141"/>
    </source>
</evidence>
<evidence type="ECO:0000256" key="19">
    <source>
        <dbReference type="ARBA" id="ARBA00082336"/>
    </source>
</evidence>
<dbReference type="GO" id="GO:0000271">
    <property type="term" value="P:polysaccharide biosynthetic process"/>
    <property type="evidence" value="ECO:0007669"/>
    <property type="project" value="InterPro"/>
</dbReference>
<dbReference type="GO" id="GO:0035269">
    <property type="term" value="P:protein O-linked glycosylation via mannose"/>
    <property type="evidence" value="ECO:0007669"/>
    <property type="project" value="TreeGrafter"/>
</dbReference>
<dbReference type="GO" id="GO:0004582">
    <property type="term" value="F:dolichyl-phosphate beta-D-mannosyltransferase activity"/>
    <property type="evidence" value="ECO:0007669"/>
    <property type="project" value="UniProtKB-EC"/>
</dbReference>
<evidence type="ECO:0000256" key="14">
    <source>
        <dbReference type="ARBA" id="ARBA00022989"/>
    </source>
</evidence>
<reference evidence="25 26" key="1">
    <citation type="submission" date="2013-05" db="EMBL/GenBank/DDBJ databases">
        <title>Draft genome sequence of Rubidibacter lacunae KORDI 51-2.</title>
        <authorList>
            <person name="Choi D.H."/>
            <person name="Noh J.H."/>
            <person name="Kwon K.-K."/>
            <person name="Lee J.-H."/>
            <person name="Ryu J.-Y."/>
        </authorList>
    </citation>
    <scope>NUCLEOTIDE SEQUENCE [LARGE SCALE GENOMIC DNA]</scope>
    <source>
        <strain evidence="25 26">KORDI 51-2</strain>
    </source>
</reference>
<dbReference type="RefSeq" id="WP_022604455.1">
    <property type="nucleotide sequence ID" value="NZ_ASSJ01000008.1"/>
</dbReference>
<dbReference type="eggNOG" id="COG0463">
    <property type="taxonomic scope" value="Bacteria"/>
</dbReference>
<dbReference type="GO" id="GO:0046872">
    <property type="term" value="F:metal ion binding"/>
    <property type="evidence" value="ECO:0007669"/>
    <property type="project" value="UniProtKB-KW"/>
</dbReference>
<comment type="function">
    <text evidence="17">Transfers mannose from GDP-mannose to dolichol monophosphate to form dolichol phosphate mannose (Dol-P-Man) which is the mannosyl donor in pathways leading to N-glycosylation, glycosyl phosphatidylinositol membrane anchoring, and O-mannosylation of proteins.</text>
</comment>
<comment type="cofactor">
    <cofactor evidence="1">
        <name>Ca(2+)</name>
        <dbReference type="ChEBI" id="CHEBI:29108"/>
    </cofactor>
</comment>
<feature type="transmembrane region" description="Helical" evidence="22">
    <location>
        <begin position="266"/>
        <end position="287"/>
    </location>
</feature>
<evidence type="ECO:0000256" key="11">
    <source>
        <dbReference type="ARBA" id="ARBA00022692"/>
    </source>
</evidence>
<organism evidence="25 26">
    <name type="scientific">Rubidibacter lacunae KORDI 51-2</name>
    <dbReference type="NCBI Taxonomy" id="582515"/>
    <lineage>
        <taxon>Bacteria</taxon>
        <taxon>Bacillati</taxon>
        <taxon>Cyanobacteriota</taxon>
        <taxon>Cyanophyceae</taxon>
        <taxon>Oscillatoriophycideae</taxon>
        <taxon>Chroococcales</taxon>
        <taxon>Aphanothecaceae</taxon>
        <taxon>Rubidibacter</taxon>
    </lineage>
</organism>
<evidence type="ECO:0000256" key="7">
    <source>
        <dbReference type="ARBA" id="ARBA00006739"/>
    </source>
</evidence>
<evidence type="ECO:0000256" key="10">
    <source>
        <dbReference type="ARBA" id="ARBA00022679"/>
    </source>
</evidence>
<comment type="cofactor">
    <cofactor evidence="2">
        <name>Mn(2+)</name>
        <dbReference type="ChEBI" id="CHEBI:29035"/>
    </cofactor>
</comment>
<dbReference type="STRING" id="582515.KR51_00005400"/>
<keyword evidence="10 25" id="KW-0808">Transferase</keyword>
<dbReference type="PATRIC" id="fig|582515.4.peg.613"/>
<dbReference type="InParanoid" id="U5DDW2"/>
<feature type="domain" description="GtrA/DPMS transmembrane" evidence="24">
    <location>
        <begin position="268"/>
        <end position="386"/>
    </location>
</feature>
<keyword evidence="15 22" id="KW-0472">Membrane</keyword>
<keyword evidence="12" id="KW-0479">Metal-binding</keyword>
<evidence type="ECO:0000313" key="25">
    <source>
        <dbReference type="EMBL" id="ERN42698.1"/>
    </source>
</evidence>
<dbReference type="EMBL" id="ASSJ01000008">
    <property type="protein sequence ID" value="ERN42698.1"/>
    <property type="molecule type" value="Genomic_DNA"/>
</dbReference>
<dbReference type="Pfam" id="PF00535">
    <property type="entry name" value="Glycos_transf_2"/>
    <property type="match status" value="1"/>
</dbReference>
<feature type="transmembrane region" description="Helical" evidence="22">
    <location>
        <begin position="366"/>
        <end position="385"/>
    </location>
</feature>
<dbReference type="EC" id="2.4.1.83" evidence="8"/>
<dbReference type="Proteomes" id="UP000016960">
    <property type="component" value="Unassembled WGS sequence"/>
</dbReference>
<feature type="transmembrane region" description="Helical" evidence="22">
    <location>
        <begin position="339"/>
        <end position="360"/>
    </location>
</feature>
<dbReference type="eggNOG" id="COG2246">
    <property type="taxonomic scope" value="Bacteria"/>
</dbReference>
<dbReference type="Gene3D" id="3.90.550.10">
    <property type="entry name" value="Spore Coat Polysaccharide Biosynthesis Protein SpsA, Chain A"/>
    <property type="match status" value="1"/>
</dbReference>
<dbReference type="InterPro" id="IPR039528">
    <property type="entry name" value="DPM1-like"/>
</dbReference>
<dbReference type="AlphaFoldDB" id="U5DDW2"/>
<evidence type="ECO:0000256" key="6">
    <source>
        <dbReference type="ARBA" id="ARBA00004922"/>
    </source>
</evidence>
<evidence type="ECO:0000256" key="15">
    <source>
        <dbReference type="ARBA" id="ARBA00023136"/>
    </source>
</evidence>
<dbReference type="InterPro" id="IPR029044">
    <property type="entry name" value="Nucleotide-diphossugar_trans"/>
</dbReference>
<sequence>MDLLPPPTGPLAIAAEPLLPAAAAHSPLVLSVVLPTHNEADNLQAAIDQITQVLEDILPGAYELIVVDDDSPDDTWQVAQKLSDRYPQLRVVRRTGERGLSSAVVRGWQVARGDVLGVIDADLQHPPELMAKLWAEIARGVDLAVASRHIEGGGVSDWRLPRRFLSRGAQILGLIVLPGVLGCVSDPMSGYFMVRRKCLLDRELSPIGYKILIEVVARGRVAWIGEVGYVFQERQAGESKVSHRHYIDYIQHLVRLRFALWPVQRFLRFGIVGFSGVFVDMGAFYVLRDLLGLGLTRGAIASAELAIFNNFVWNDLWTFGDISARQRGWRSRLKRLVKFNLVCLAGLILNVLLVNLQFNVFDVNEYLAKLVAIAAVTLWNFWINLKLNWRVTESP</sequence>
<keyword evidence="9 25" id="KW-0328">Glycosyltransferase</keyword>
<keyword evidence="14 22" id="KW-1133">Transmembrane helix</keyword>
<accession>U5DDW2</accession>
<evidence type="ECO:0000259" key="24">
    <source>
        <dbReference type="Pfam" id="PF04138"/>
    </source>
</evidence>
<comment type="similarity">
    <text evidence="7">Belongs to the glycosyltransferase 2 family.</text>
</comment>
<dbReference type="GO" id="GO:0016020">
    <property type="term" value="C:membrane"/>
    <property type="evidence" value="ECO:0007669"/>
    <property type="project" value="UniProtKB-SubCell"/>
</dbReference>
<dbReference type="FunFam" id="3.90.550.10:FF:000119">
    <property type="entry name" value="Dolichol-phosphate mannosyltransferase subunit 1"/>
    <property type="match status" value="1"/>
</dbReference>
<keyword evidence="26" id="KW-1185">Reference proteome</keyword>
<dbReference type="GO" id="GO:0012505">
    <property type="term" value="C:endomembrane system"/>
    <property type="evidence" value="ECO:0007669"/>
    <property type="project" value="UniProtKB-SubCell"/>
</dbReference>
<dbReference type="GO" id="GO:0006488">
    <property type="term" value="P:dolichol-linked oligosaccharide biosynthetic process"/>
    <property type="evidence" value="ECO:0007669"/>
    <property type="project" value="TreeGrafter"/>
</dbReference>
<dbReference type="GO" id="GO:0006506">
    <property type="term" value="P:GPI anchor biosynthetic process"/>
    <property type="evidence" value="ECO:0007669"/>
    <property type="project" value="TreeGrafter"/>
</dbReference>
<dbReference type="Pfam" id="PF04138">
    <property type="entry name" value="GtrA_DPMS_TM"/>
    <property type="match status" value="1"/>
</dbReference>
<dbReference type="PANTHER" id="PTHR43398:SF1">
    <property type="entry name" value="DOLICHOL-PHOSPHATE MANNOSYLTRANSFERASE SUBUNIT 1"/>
    <property type="match status" value="1"/>
</dbReference>
<evidence type="ECO:0000256" key="22">
    <source>
        <dbReference type="SAM" id="Phobius"/>
    </source>
</evidence>
<evidence type="ECO:0000256" key="3">
    <source>
        <dbReference type="ARBA" id="ARBA00001946"/>
    </source>
</evidence>
<comment type="caution">
    <text evidence="25">The sequence shown here is derived from an EMBL/GenBank/DDBJ whole genome shotgun (WGS) entry which is preliminary data.</text>
</comment>
<protein>
    <recommendedName>
        <fullName evidence="18">Dolichol-phosphate mannosyltransferase</fullName>
        <ecNumber evidence="8">2.4.1.83</ecNumber>
    </recommendedName>
    <alternativeName>
        <fullName evidence="20">Dolichol-phosphate mannose synthase</fullName>
    </alternativeName>
    <alternativeName>
        <fullName evidence="19">Dolichyl-phosphate beta-D-mannosyltransferase</fullName>
    </alternativeName>
    <alternativeName>
        <fullName evidence="21">Mannose-P-dolichol synthase</fullName>
    </alternativeName>
</protein>
<evidence type="ECO:0000256" key="12">
    <source>
        <dbReference type="ARBA" id="ARBA00022723"/>
    </source>
</evidence>
<evidence type="ECO:0000256" key="18">
    <source>
        <dbReference type="ARBA" id="ARBA00074878"/>
    </source>
</evidence>
<evidence type="ECO:0000256" key="9">
    <source>
        <dbReference type="ARBA" id="ARBA00022676"/>
    </source>
</evidence>
<dbReference type="OrthoDB" id="9810303at2"/>
<dbReference type="CDD" id="cd06442">
    <property type="entry name" value="DPM1_like"/>
    <property type="match status" value="1"/>
</dbReference>
<evidence type="ECO:0000256" key="21">
    <source>
        <dbReference type="ARBA" id="ARBA00083744"/>
    </source>
</evidence>
<gene>
    <name evidence="25" type="ORF">KR51_00005400</name>
</gene>
<evidence type="ECO:0000259" key="23">
    <source>
        <dbReference type="Pfam" id="PF00535"/>
    </source>
</evidence>
<evidence type="ECO:0000256" key="8">
    <source>
        <dbReference type="ARBA" id="ARBA00012704"/>
    </source>
</evidence>
<comment type="subcellular location">
    <subcellularLocation>
        <location evidence="5">Endomembrane system</location>
    </subcellularLocation>
    <subcellularLocation>
        <location evidence="4">Membrane</location>
        <topology evidence="4">Multi-pass membrane protein</topology>
    </subcellularLocation>
</comment>
<evidence type="ECO:0000313" key="26">
    <source>
        <dbReference type="Proteomes" id="UP000016960"/>
    </source>
</evidence>
<keyword evidence="16" id="KW-0464">Manganese</keyword>
<dbReference type="InterPro" id="IPR001173">
    <property type="entry name" value="Glyco_trans_2-like"/>
</dbReference>
<comment type="pathway">
    <text evidence="6">Protein modification; protein glycosylation.</text>
</comment>
<comment type="cofactor">
    <cofactor evidence="3">
        <name>Mg(2+)</name>
        <dbReference type="ChEBI" id="CHEBI:18420"/>
    </cofactor>
</comment>
<feature type="domain" description="Glycosyltransferase 2-like" evidence="23">
    <location>
        <begin position="31"/>
        <end position="192"/>
    </location>
</feature>
<evidence type="ECO:0000256" key="16">
    <source>
        <dbReference type="ARBA" id="ARBA00023211"/>
    </source>
</evidence>
<evidence type="ECO:0000256" key="5">
    <source>
        <dbReference type="ARBA" id="ARBA00004308"/>
    </source>
</evidence>
<evidence type="ECO:0000256" key="1">
    <source>
        <dbReference type="ARBA" id="ARBA00001913"/>
    </source>
</evidence>
<evidence type="ECO:0000256" key="13">
    <source>
        <dbReference type="ARBA" id="ARBA00022842"/>
    </source>
</evidence>
<dbReference type="InterPro" id="IPR007267">
    <property type="entry name" value="GtrA_DPMS_TM"/>
</dbReference>
<dbReference type="PANTHER" id="PTHR43398">
    <property type="entry name" value="DOLICHOL-PHOSPHATE MANNOSYLTRANSFERASE SUBUNIT 1"/>
    <property type="match status" value="1"/>
</dbReference>